<dbReference type="FunFam" id="3.30.559.10:FF:000003">
    <property type="entry name" value="Acetyltransferase component of pyruvate dehydrogenase complex"/>
    <property type="match status" value="1"/>
</dbReference>
<name>K8ECV6_9CHLO</name>
<protein>
    <recommendedName>
        <fullName evidence="6">Acetyltransferase component of pyruvate dehydrogenase complex</fullName>
        <ecNumber evidence="6">2.3.1.12</ecNumber>
    </recommendedName>
</protein>
<organism evidence="10 11">
    <name type="scientific">Bathycoccus prasinos</name>
    <dbReference type="NCBI Taxonomy" id="41875"/>
    <lineage>
        <taxon>Eukaryota</taxon>
        <taxon>Viridiplantae</taxon>
        <taxon>Chlorophyta</taxon>
        <taxon>Mamiellophyceae</taxon>
        <taxon>Mamiellales</taxon>
        <taxon>Bathycoccaceae</taxon>
        <taxon>Bathycoccus</taxon>
    </lineage>
</organism>
<evidence type="ECO:0000313" key="10">
    <source>
        <dbReference type="EMBL" id="CCO15826.1"/>
    </source>
</evidence>
<feature type="region of interest" description="Disordered" evidence="7">
    <location>
        <begin position="119"/>
        <end position="169"/>
    </location>
</feature>
<keyword evidence="2 6" id="KW-0808">Transferase</keyword>
<dbReference type="GO" id="GO:0005739">
    <property type="term" value="C:mitochondrion"/>
    <property type="evidence" value="ECO:0007669"/>
    <property type="project" value="UniProtKB-SubCell"/>
</dbReference>
<evidence type="ECO:0000256" key="4">
    <source>
        <dbReference type="ARBA" id="ARBA00022946"/>
    </source>
</evidence>
<dbReference type="KEGG" id="bpg:Bathy03g03690"/>
<dbReference type="SUPFAM" id="SSF52777">
    <property type="entry name" value="CoA-dependent acyltransferases"/>
    <property type="match status" value="1"/>
</dbReference>
<keyword evidence="4" id="KW-0809">Transit peptide</keyword>
<gene>
    <name evidence="10" type="ORF">Bathy03g03690</name>
</gene>
<dbReference type="Gene3D" id="2.40.50.100">
    <property type="match status" value="1"/>
</dbReference>
<evidence type="ECO:0000259" key="9">
    <source>
        <dbReference type="PROSITE" id="PS51826"/>
    </source>
</evidence>
<dbReference type="InterPro" id="IPR011053">
    <property type="entry name" value="Single_hybrid_motif"/>
</dbReference>
<dbReference type="Pfam" id="PF00364">
    <property type="entry name" value="Biotin_lipoyl"/>
    <property type="match status" value="1"/>
</dbReference>
<dbReference type="Pfam" id="PF00198">
    <property type="entry name" value="2-oxoacid_dh"/>
    <property type="match status" value="1"/>
</dbReference>
<dbReference type="InterPro" id="IPR001078">
    <property type="entry name" value="2-oxoacid_DH_actylTfrase"/>
</dbReference>
<comment type="similarity">
    <text evidence="1 6">Belongs to the 2-oxoacid dehydrogenase family.</text>
</comment>
<dbReference type="AlphaFoldDB" id="K8ECV6"/>
<accession>K8ECV6</accession>
<dbReference type="PANTHER" id="PTHR23151:SF90">
    <property type="entry name" value="DIHYDROLIPOYLLYSINE-RESIDUE ACETYLTRANSFERASE COMPONENT OF PYRUVATE DEHYDROGENASE COMPLEX, MITOCHONDRIAL-RELATED"/>
    <property type="match status" value="1"/>
</dbReference>
<keyword evidence="11" id="KW-1185">Reference proteome</keyword>
<feature type="domain" description="Peripheral subunit-binding (PSBD)" evidence="9">
    <location>
        <begin position="177"/>
        <end position="214"/>
    </location>
</feature>
<dbReference type="RefSeq" id="XP_007514389.1">
    <property type="nucleotide sequence ID" value="XM_007514327.1"/>
</dbReference>
<proteinExistence type="inferred from homology"/>
<dbReference type="PROSITE" id="PS50968">
    <property type="entry name" value="BIOTINYL_LIPOYL"/>
    <property type="match status" value="1"/>
</dbReference>
<dbReference type="OrthoDB" id="537444at2759"/>
<comment type="cofactor">
    <cofactor evidence="6">
        <name>(R)-lipoate</name>
        <dbReference type="ChEBI" id="CHEBI:83088"/>
    </cofactor>
    <text evidence="6">Binds 1 lipoyl cofactor covalently.</text>
</comment>
<dbReference type="PANTHER" id="PTHR23151">
    <property type="entry name" value="DIHYDROLIPOAMIDE ACETYL/SUCCINYL-TRANSFERASE-RELATED"/>
    <property type="match status" value="1"/>
</dbReference>
<dbReference type="FunFam" id="2.40.50.100:FF:000010">
    <property type="entry name" value="Acetyltransferase component of pyruvate dehydrogenase complex"/>
    <property type="match status" value="1"/>
</dbReference>
<evidence type="ECO:0000256" key="7">
    <source>
        <dbReference type="SAM" id="MobiDB-lite"/>
    </source>
</evidence>
<dbReference type="EMBL" id="FO082276">
    <property type="protein sequence ID" value="CCO15826.1"/>
    <property type="molecule type" value="Genomic_DNA"/>
</dbReference>
<dbReference type="PROSITE" id="PS00189">
    <property type="entry name" value="LIPOYL"/>
    <property type="match status" value="1"/>
</dbReference>
<dbReference type="SUPFAM" id="SSF51230">
    <property type="entry name" value="Single hybrid motif"/>
    <property type="match status" value="1"/>
</dbReference>
<evidence type="ECO:0000259" key="8">
    <source>
        <dbReference type="PROSITE" id="PS50968"/>
    </source>
</evidence>
<dbReference type="InterPro" id="IPR036625">
    <property type="entry name" value="E3-bd_dom_sf"/>
</dbReference>
<keyword evidence="3 6" id="KW-0450">Lipoyl</keyword>
<dbReference type="GeneID" id="19016906"/>
<reference evidence="10 11" key="1">
    <citation type="submission" date="2011-10" db="EMBL/GenBank/DDBJ databases">
        <authorList>
            <person name="Genoscope - CEA"/>
        </authorList>
    </citation>
    <scope>NUCLEOTIDE SEQUENCE [LARGE SCALE GENOMIC DNA]</scope>
    <source>
        <strain evidence="10 11">RCC 1105</strain>
    </source>
</reference>
<keyword evidence="10" id="KW-0670">Pyruvate</keyword>
<evidence type="ECO:0000256" key="6">
    <source>
        <dbReference type="RuleBase" id="RU361137"/>
    </source>
</evidence>
<keyword evidence="5 6" id="KW-0012">Acyltransferase</keyword>
<sequence length="476" mass="51369">MRFDVRSSSFHQNHRPNLCLRRQYSSDLPSSFQEITMPALSPTMTKGGVTSWLVSEGQKVSAGDVLAEIQTDKATMEMESMEDGFVAKILIEAGREDIDVGTPLLVMVEDEKDVASFKEYVGGKGGGDDSGGSFNDSGSEAEETRKEEERVAASASASTSSSSSSFATRGANETRVFISPLARKTALEKGVDYTKIRGRGPNGRVTNLDVLEYVASGGVANVKSSAQQQQQQQSAGEFDASIYFPEYEEVPVSTIKKITAKRLTESKQTVPHFYLTVDVNMDAVNATRARMNALLEKEKDAKKISVNDFVVKASAAALRAVPEVNSSWMETHVRRYKLADVCVAVQTDKGLMVPVVRSACCLGLRGISSEVKSLAEKAKMGKLQGKDVSGGTFTVSNLGMFGIKHFAAIVNPPQAGILAVGGTRKEIVKTKEGMYKETNVMSATLSCDHRAVDGADGAKWLGAFKSYMEDPSTMLL</sequence>
<dbReference type="CDD" id="cd06849">
    <property type="entry name" value="lipoyl_domain"/>
    <property type="match status" value="1"/>
</dbReference>
<evidence type="ECO:0000256" key="3">
    <source>
        <dbReference type="ARBA" id="ARBA00022823"/>
    </source>
</evidence>
<dbReference type="InterPro" id="IPR045257">
    <property type="entry name" value="E2/Pdx1"/>
</dbReference>
<feature type="domain" description="Lipoyl-binding" evidence="8">
    <location>
        <begin position="32"/>
        <end position="108"/>
    </location>
</feature>
<dbReference type="Gene3D" id="3.30.559.10">
    <property type="entry name" value="Chloramphenicol acetyltransferase-like domain"/>
    <property type="match status" value="1"/>
</dbReference>
<dbReference type="EC" id="2.3.1.12" evidence="6"/>
<dbReference type="InterPro" id="IPR000089">
    <property type="entry name" value="Biotin_lipoyl"/>
</dbReference>
<comment type="catalytic activity">
    <reaction evidence="6">
        <text>N(6)-[(R)-dihydrolipoyl]-L-lysyl-[protein] + acetyl-CoA = N(6)-[(R)-S(8)-acetyldihydrolipoyl]-L-lysyl-[protein] + CoA</text>
        <dbReference type="Rhea" id="RHEA:17017"/>
        <dbReference type="Rhea" id="RHEA-COMP:10475"/>
        <dbReference type="Rhea" id="RHEA-COMP:10478"/>
        <dbReference type="ChEBI" id="CHEBI:57287"/>
        <dbReference type="ChEBI" id="CHEBI:57288"/>
        <dbReference type="ChEBI" id="CHEBI:83100"/>
        <dbReference type="ChEBI" id="CHEBI:83111"/>
        <dbReference type="EC" id="2.3.1.12"/>
    </reaction>
</comment>
<dbReference type="GO" id="GO:0004742">
    <property type="term" value="F:dihydrolipoyllysine-residue acetyltransferase activity"/>
    <property type="evidence" value="ECO:0007669"/>
    <property type="project" value="UniProtKB-UniRule"/>
</dbReference>
<dbReference type="Proteomes" id="UP000198341">
    <property type="component" value="Chromosome 3"/>
</dbReference>
<dbReference type="GO" id="GO:0006086">
    <property type="term" value="P:pyruvate decarboxylation to acetyl-CoA"/>
    <property type="evidence" value="ECO:0007669"/>
    <property type="project" value="InterPro"/>
</dbReference>
<dbReference type="SUPFAM" id="SSF47005">
    <property type="entry name" value="Peripheral subunit-binding domain of 2-oxo acid dehydrogenase complex"/>
    <property type="match status" value="1"/>
</dbReference>
<evidence type="ECO:0000256" key="5">
    <source>
        <dbReference type="ARBA" id="ARBA00023315"/>
    </source>
</evidence>
<evidence type="ECO:0000256" key="2">
    <source>
        <dbReference type="ARBA" id="ARBA00022679"/>
    </source>
</evidence>
<dbReference type="InterPro" id="IPR023213">
    <property type="entry name" value="CAT-like_dom_sf"/>
</dbReference>
<dbReference type="InterPro" id="IPR006257">
    <property type="entry name" value="LAT1"/>
</dbReference>
<dbReference type="STRING" id="41875.K8ECV6"/>
<dbReference type="PROSITE" id="PS51826">
    <property type="entry name" value="PSBD"/>
    <property type="match status" value="1"/>
</dbReference>
<comment type="function">
    <text evidence="6">The pyruvate dehydrogenase complex catalyzes the overall conversion of pyruvate to acetyl-CoA and CO(2).</text>
</comment>
<feature type="compositionally biased region" description="Basic and acidic residues" evidence="7">
    <location>
        <begin position="142"/>
        <end position="151"/>
    </location>
</feature>
<evidence type="ECO:0000256" key="1">
    <source>
        <dbReference type="ARBA" id="ARBA00007317"/>
    </source>
</evidence>
<dbReference type="Pfam" id="PF02817">
    <property type="entry name" value="E3_binding"/>
    <property type="match status" value="1"/>
</dbReference>
<feature type="compositionally biased region" description="Low complexity" evidence="7">
    <location>
        <begin position="152"/>
        <end position="168"/>
    </location>
</feature>
<evidence type="ECO:0000313" key="11">
    <source>
        <dbReference type="Proteomes" id="UP000198341"/>
    </source>
</evidence>
<dbReference type="eggNOG" id="KOG0557">
    <property type="taxonomic scope" value="Eukaryota"/>
</dbReference>
<dbReference type="InterPro" id="IPR004167">
    <property type="entry name" value="PSBD"/>
</dbReference>
<dbReference type="NCBIfam" id="TIGR01349">
    <property type="entry name" value="PDHac_trf_mito"/>
    <property type="match status" value="1"/>
</dbReference>
<dbReference type="InterPro" id="IPR003016">
    <property type="entry name" value="2-oxoA_DH_lipoyl-BS"/>
</dbReference>
<comment type="subcellular location">
    <subcellularLocation>
        <location evidence="6">Mitochondrion</location>
    </subcellularLocation>
</comment>
<dbReference type="GO" id="GO:0045254">
    <property type="term" value="C:pyruvate dehydrogenase complex"/>
    <property type="evidence" value="ECO:0007669"/>
    <property type="project" value="UniProtKB-UniRule"/>
</dbReference>
<dbReference type="Gene3D" id="4.10.320.10">
    <property type="entry name" value="E3-binding domain"/>
    <property type="match status" value="1"/>
</dbReference>